<feature type="signal peptide" evidence="1">
    <location>
        <begin position="1"/>
        <end position="17"/>
    </location>
</feature>
<organism evidence="2 3">
    <name type="scientific">Hapsidospora chrysogenum (strain ATCC 11550 / CBS 779.69 / DSM 880 / IAM 14645 / JCM 23072 / IMI 49137)</name>
    <name type="common">Acremonium chrysogenum</name>
    <dbReference type="NCBI Taxonomy" id="857340"/>
    <lineage>
        <taxon>Eukaryota</taxon>
        <taxon>Fungi</taxon>
        <taxon>Dikarya</taxon>
        <taxon>Ascomycota</taxon>
        <taxon>Pezizomycotina</taxon>
        <taxon>Sordariomycetes</taxon>
        <taxon>Hypocreomycetidae</taxon>
        <taxon>Hypocreales</taxon>
        <taxon>Bionectriaceae</taxon>
        <taxon>Hapsidospora</taxon>
    </lineage>
</organism>
<dbReference type="Proteomes" id="UP000029964">
    <property type="component" value="Unassembled WGS sequence"/>
</dbReference>
<protein>
    <submittedName>
        <fullName evidence="2">Uncharacterized protein</fullName>
    </submittedName>
</protein>
<accession>A0A086SSY8</accession>
<dbReference type="HOGENOM" id="CLU_2757191_0_0_1"/>
<gene>
    <name evidence="2" type="ORF">ACRE_091230</name>
</gene>
<dbReference type="EMBL" id="JPKY01000345">
    <property type="protein sequence ID" value="KFH40220.1"/>
    <property type="molecule type" value="Genomic_DNA"/>
</dbReference>
<evidence type="ECO:0000313" key="3">
    <source>
        <dbReference type="Proteomes" id="UP000029964"/>
    </source>
</evidence>
<keyword evidence="3" id="KW-1185">Reference proteome</keyword>
<name>A0A086SSY8_HAPC1</name>
<evidence type="ECO:0000313" key="2">
    <source>
        <dbReference type="EMBL" id="KFH40220.1"/>
    </source>
</evidence>
<sequence>MRVSAVLALVFVAVASASTLPGAPAHELDARLAEAQKLDKRCICSCNESSCSGPPCCASGTCGGGNSDYC</sequence>
<dbReference type="AlphaFoldDB" id="A0A086SSY8"/>
<proteinExistence type="predicted"/>
<feature type="chain" id="PRO_5001815145" evidence="1">
    <location>
        <begin position="18"/>
        <end position="70"/>
    </location>
</feature>
<evidence type="ECO:0000256" key="1">
    <source>
        <dbReference type="SAM" id="SignalP"/>
    </source>
</evidence>
<comment type="caution">
    <text evidence="2">The sequence shown here is derived from an EMBL/GenBank/DDBJ whole genome shotgun (WGS) entry which is preliminary data.</text>
</comment>
<reference evidence="3" key="1">
    <citation type="journal article" date="2014" name="Genome Announc.">
        <title>Genome sequence and annotation of Acremonium chrysogenum, producer of the beta-lactam antibiotic cephalosporin C.</title>
        <authorList>
            <person name="Terfehr D."/>
            <person name="Dahlmann T.A."/>
            <person name="Specht T."/>
            <person name="Zadra I."/>
            <person name="Kuernsteiner H."/>
            <person name="Kueck U."/>
        </authorList>
    </citation>
    <scope>NUCLEOTIDE SEQUENCE [LARGE SCALE GENOMIC DNA]</scope>
    <source>
        <strain evidence="3">ATCC 11550 / CBS 779.69 / DSM 880 / IAM 14645 / JCM 23072 / IMI 49137</strain>
    </source>
</reference>
<keyword evidence="1" id="KW-0732">Signal</keyword>